<dbReference type="OrthoDB" id="3789699at2759"/>
<evidence type="ECO:0000313" key="2">
    <source>
        <dbReference type="EMBL" id="KAF1961089.1"/>
    </source>
</evidence>
<dbReference type="Proteomes" id="UP000800035">
    <property type="component" value="Unassembled WGS sequence"/>
</dbReference>
<feature type="compositionally biased region" description="Polar residues" evidence="1">
    <location>
        <begin position="375"/>
        <end position="388"/>
    </location>
</feature>
<reference evidence="2" key="1">
    <citation type="journal article" date="2020" name="Stud. Mycol.">
        <title>101 Dothideomycetes genomes: a test case for predicting lifestyles and emergence of pathogens.</title>
        <authorList>
            <person name="Haridas S."/>
            <person name="Albert R."/>
            <person name="Binder M."/>
            <person name="Bloem J."/>
            <person name="Labutti K."/>
            <person name="Salamov A."/>
            <person name="Andreopoulos B."/>
            <person name="Baker S."/>
            <person name="Barry K."/>
            <person name="Bills G."/>
            <person name="Bluhm B."/>
            <person name="Cannon C."/>
            <person name="Castanera R."/>
            <person name="Culley D."/>
            <person name="Daum C."/>
            <person name="Ezra D."/>
            <person name="Gonzalez J."/>
            <person name="Henrissat B."/>
            <person name="Kuo A."/>
            <person name="Liang C."/>
            <person name="Lipzen A."/>
            <person name="Lutzoni F."/>
            <person name="Magnuson J."/>
            <person name="Mondo S."/>
            <person name="Nolan M."/>
            <person name="Ohm R."/>
            <person name="Pangilinan J."/>
            <person name="Park H.-J."/>
            <person name="Ramirez L."/>
            <person name="Alfaro M."/>
            <person name="Sun H."/>
            <person name="Tritt A."/>
            <person name="Yoshinaga Y."/>
            <person name="Zwiers L.-H."/>
            <person name="Turgeon B."/>
            <person name="Goodwin S."/>
            <person name="Spatafora J."/>
            <person name="Crous P."/>
            <person name="Grigoriev I."/>
        </authorList>
    </citation>
    <scope>NUCLEOTIDE SEQUENCE</scope>
    <source>
        <strain evidence="2">CBS 675.92</strain>
    </source>
</reference>
<organism evidence="2 3">
    <name type="scientific">Byssothecium circinans</name>
    <dbReference type="NCBI Taxonomy" id="147558"/>
    <lineage>
        <taxon>Eukaryota</taxon>
        <taxon>Fungi</taxon>
        <taxon>Dikarya</taxon>
        <taxon>Ascomycota</taxon>
        <taxon>Pezizomycotina</taxon>
        <taxon>Dothideomycetes</taxon>
        <taxon>Pleosporomycetidae</taxon>
        <taxon>Pleosporales</taxon>
        <taxon>Massarineae</taxon>
        <taxon>Massarinaceae</taxon>
        <taxon>Byssothecium</taxon>
    </lineage>
</organism>
<feature type="region of interest" description="Disordered" evidence="1">
    <location>
        <begin position="365"/>
        <end position="388"/>
    </location>
</feature>
<sequence>MQPMEDPIKDQKLLWTFLKPPTEPLPSVHLPLPSRAPIRASNFGGIPIALSRDDDSDSLYAYPDEPSRENAHPAARLLPATDGAELQLVLDNPSQTYAPSEAVTGYILGWDPACTDLHIILEGREKTYIRRDKTQYKDRAPLLYQVTHLTSEDLGTLYRFSITVPERTADGLEKLGEYAPTNAFYGKYWTYDWPAQDSYEQQAGHPLPPTMSMPNCSSTELGSYAEGWGHISYKLVAVCSQRDTATGKFTPVGSCQVFIRLTTRRLPLEKVQELTQNTDTSSSDLSVQTVQLLKERRLSIREQLRDTFTETLDSGRERQNIDLGDRPASTTWKALQLRDTRHLYHGTRLPRPLLHWSENHAKAPRRAASNRSNAYLQAQRATHTSVTS</sequence>
<gene>
    <name evidence="2" type="ORF">CC80DRAFT_229792</name>
</gene>
<name>A0A6A5UAW4_9PLEO</name>
<accession>A0A6A5UAW4</accession>
<evidence type="ECO:0000313" key="3">
    <source>
        <dbReference type="Proteomes" id="UP000800035"/>
    </source>
</evidence>
<protein>
    <submittedName>
        <fullName evidence="2">Uncharacterized protein</fullName>
    </submittedName>
</protein>
<dbReference type="EMBL" id="ML976981">
    <property type="protein sequence ID" value="KAF1961089.1"/>
    <property type="molecule type" value="Genomic_DNA"/>
</dbReference>
<keyword evidence="3" id="KW-1185">Reference proteome</keyword>
<evidence type="ECO:0000256" key="1">
    <source>
        <dbReference type="SAM" id="MobiDB-lite"/>
    </source>
</evidence>
<dbReference type="AlphaFoldDB" id="A0A6A5UAW4"/>
<proteinExistence type="predicted"/>